<dbReference type="HOGENOM" id="CLU_1888851_0_0_1"/>
<organism evidence="1 3">
    <name type="scientific">Medicago truncatula</name>
    <name type="common">Barrel medic</name>
    <name type="synonym">Medicago tribuloides</name>
    <dbReference type="NCBI Taxonomy" id="3880"/>
    <lineage>
        <taxon>Eukaryota</taxon>
        <taxon>Viridiplantae</taxon>
        <taxon>Streptophyta</taxon>
        <taxon>Embryophyta</taxon>
        <taxon>Tracheophyta</taxon>
        <taxon>Spermatophyta</taxon>
        <taxon>Magnoliopsida</taxon>
        <taxon>eudicotyledons</taxon>
        <taxon>Gunneridae</taxon>
        <taxon>Pentapetalae</taxon>
        <taxon>rosids</taxon>
        <taxon>fabids</taxon>
        <taxon>Fabales</taxon>
        <taxon>Fabaceae</taxon>
        <taxon>Papilionoideae</taxon>
        <taxon>50 kb inversion clade</taxon>
        <taxon>NPAAA clade</taxon>
        <taxon>Hologalegina</taxon>
        <taxon>IRL clade</taxon>
        <taxon>Trifolieae</taxon>
        <taxon>Medicago</taxon>
    </lineage>
</organism>
<name>G7KCF1_MEDTR</name>
<dbReference type="EMBL" id="CM001221">
    <property type="protein sequence ID" value="AES95796.1"/>
    <property type="molecule type" value="Genomic_DNA"/>
</dbReference>
<evidence type="ECO:0000313" key="3">
    <source>
        <dbReference type="Proteomes" id="UP000002051"/>
    </source>
</evidence>
<reference evidence="1 3" key="2">
    <citation type="journal article" date="2014" name="BMC Genomics">
        <title>An improved genome release (version Mt4.0) for the model legume Medicago truncatula.</title>
        <authorList>
            <person name="Tang H."/>
            <person name="Krishnakumar V."/>
            <person name="Bidwell S."/>
            <person name="Rosen B."/>
            <person name="Chan A."/>
            <person name="Zhou S."/>
            <person name="Gentzbittel L."/>
            <person name="Childs K.L."/>
            <person name="Yandell M."/>
            <person name="Gundlach H."/>
            <person name="Mayer K.F."/>
            <person name="Schwartz D.C."/>
            <person name="Town C.D."/>
        </authorList>
    </citation>
    <scope>GENOME REANNOTATION</scope>
    <source>
        <strain evidence="2 3">cv. Jemalong A17</strain>
    </source>
</reference>
<gene>
    <name evidence="1" type="ordered locus">MTR_5g029630</name>
</gene>
<protein>
    <submittedName>
        <fullName evidence="1 2">Uncharacterized protein</fullName>
    </submittedName>
</protein>
<keyword evidence="3" id="KW-1185">Reference proteome</keyword>
<dbReference type="PaxDb" id="3880-AES95796"/>
<accession>G7KCF1</accession>
<reference evidence="1 3" key="1">
    <citation type="journal article" date="2011" name="Nature">
        <title>The Medicago genome provides insight into the evolution of rhizobial symbioses.</title>
        <authorList>
            <person name="Young N.D."/>
            <person name="Debelle F."/>
            <person name="Oldroyd G.E."/>
            <person name="Geurts R."/>
            <person name="Cannon S.B."/>
            <person name="Udvardi M.K."/>
            <person name="Benedito V.A."/>
            <person name="Mayer K.F."/>
            <person name="Gouzy J."/>
            <person name="Schoof H."/>
            <person name="Van de Peer Y."/>
            <person name="Proost S."/>
            <person name="Cook D.R."/>
            <person name="Meyers B.C."/>
            <person name="Spannagl M."/>
            <person name="Cheung F."/>
            <person name="De Mita S."/>
            <person name="Krishnakumar V."/>
            <person name="Gundlach H."/>
            <person name="Zhou S."/>
            <person name="Mudge J."/>
            <person name="Bharti A.K."/>
            <person name="Murray J.D."/>
            <person name="Naoumkina M.A."/>
            <person name="Rosen B."/>
            <person name="Silverstein K.A."/>
            <person name="Tang H."/>
            <person name="Rombauts S."/>
            <person name="Zhao P.X."/>
            <person name="Zhou P."/>
            <person name="Barbe V."/>
            <person name="Bardou P."/>
            <person name="Bechner M."/>
            <person name="Bellec A."/>
            <person name="Berger A."/>
            <person name="Berges H."/>
            <person name="Bidwell S."/>
            <person name="Bisseling T."/>
            <person name="Choisne N."/>
            <person name="Couloux A."/>
            <person name="Denny R."/>
            <person name="Deshpande S."/>
            <person name="Dai X."/>
            <person name="Doyle J.J."/>
            <person name="Dudez A.M."/>
            <person name="Farmer A.D."/>
            <person name="Fouteau S."/>
            <person name="Franken C."/>
            <person name="Gibelin C."/>
            <person name="Gish J."/>
            <person name="Goldstein S."/>
            <person name="Gonzalez A.J."/>
            <person name="Green P.J."/>
            <person name="Hallab A."/>
            <person name="Hartog M."/>
            <person name="Hua A."/>
            <person name="Humphray S.J."/>
            <person name="Jeong D.H."/>
            <person name="Jing Y."/>
            <person name="Jocker A."/>
            <person name="Kenton S.M."/>
            <person name="Kim D.J."/>
            <person name="Klee K."/>
            <person name="Lai H."/>
            <person name="Lang C."/>
            <person name="Lin S."/>
            <person name="Macmil S.L."/>
            <person name="Magdelenat G."/>
            <person name="Matthews L."/>
            <person name="McCorrison J."/>
            <person name="Monaghan E.L."/>
            <person name="Mun J.H."/>
            <person name="Najar F.Z."/>
            <person name="Nicholson C."/>
            <person name="Noirot C."/>
            <person name="O'Bleness M."/>
            <person name="Paule C.R."/>
            <person name="Poulain J."/>
            <person name="Prion F."/>
            <person name="Qin B."/>
            <person name="Qu C."/>
            <person name="Retzel E.F."/>
            <person name="Riddle C."/>
            <person name="Sallet E."/>
            <person name="Samain S."/>
            <person name="Samson N."/>
            <person name="Sanders I."/>
            <person name="Saurat O."/>
            <person name="Scarpelli C."/>
            <person name="Schiex T."/>
            <person name="Segurens B."/>
            <person name="Severin A.J."/>
            <person name="Sherrier D.J."/>
            <person name="Shi R."/>
            <person name="Sims S."/>
            <person name="Singer S.R."/>
            <person name="Sinharoy S."/>
            <person name="Sterck L."/>
            <person name="Viollet A."/>
            <person name="Wang B.B."/>
            <person name="Wang K."/>
            <person name="Wang M."/>
            <person name="Wang X."/>
            <person name="Warfsmann J."/>
            <person name="Weissenbach J."/>
            <person name="White D.D."/>
            <person name="White J.D."/>
            <person name="Wiley G.B."/>
            <person name="Wincker P."/>
            <person name="Xing Y."/>
            <person name="Yang L."/>
            <person name="Yao Z."/>
            <person name="Ying F."/>
            <person name="Zhai J."/>
            <person name="Zhou L."/>
            <person name="Zuber A."/>
            <person name="Denarie J."/>
            <person name="Dixon R.A."/>
            <person name="May G.D."/>
            <person name="Schwartz D.C."/>
            <person name="Rogers J."/>
            <person name="Quetier F."/>
            <person name="Town C.D."/>
            <person name="Roe B.A."/>
        </authorList>
    </citation>
    <scope>NUCLEOTIDE SEQUENCE [LARGE SCALE GENOMIC DNA]</scope>
    <source>
        <strain evidence="1">A17</strain>
        <strain evidence="2 3">cv. Jemalong A17</strain>
    </source>
</reference>
<proteinExistence type="predicted"/>
<evidence type="ECO:0000313" key="1">
    <source>
        <dbReference type="EMBL" id="AES95796.1"/>
    </source>
</evidence>
<evidence type="ECO:0000313" key="2">
    <source>
        <dbReference type="EnsemblPlants" id="AES95796"/>
    </source>
</evidence>
<dbReference type="EnsemblPlants" id="AES95796">
    <property type="protein sequence ID" value="AES95796"/>
    <property type="gene ID" value="MTR_5g029630"/>
</dbReference>
<sequence>MNFFLKTDSKCTAWQWGGWGRVLHSPSPYLIHIYLPVTLPIPNGDEKMNPIPVLDGFKYPRPIPVPGRFHHPVSLGTCSGSTDTQDGSLWGSMGAIPFLKGVEGFFGTLMPDGSNVTSRKLKHVMFFMSKCGACI</sequence>
<reference evidence="2" key="3">
    <citation type="submission" date="2015-04" db="UniProtKB">
        <authorList>
            <consortium name="EnsemblPlants"/>
        </authorList>
    </citation>
    <scope>IDENTIFICATION</scope>
    <source>
        <strain evidence="2">cv. Jemalong A17</strain>
    </source>
</reference>
<dbReference type="AlphaFoldDB" id="G7KCF1"/>
<dbReference type="Proteomes" id="UP000002051">
    <property type="component" value="Chromosome 5"/>
</dbReference>